<evidence type="ECO:0000256" key="6">
    <source>
        <dbReference type="ARBA" id="ARBA00032912"/>
    </source>
</evidence>
<accession>A0A7Y3W674</accession>
<feature type="domain" description="Flagellar basal-body/hook protein C-terminal" evidence="10">
    <location>
        <begin position="215"/>
        <end position="260"/>
    </location>
</feature>
<evidence type="ECO:0000256" key="7">
    <source>
        <dbReference type="NCBIfam" id="TIGR02488"/>
    </source>
</evidence>
<dbReference type="GO" id="GO:0009426">
    <property type="term" value="C:bacterial-type flagellum basal body, distal rod"/>
    <property type="evidence" value="ECO:0007669"/>
    <property type="project" value="UniProtKB-UniRule"/>
</dbReference>
<feature type="domain" description="Flagellar basal body rod protein N-terminal" evidence="9">
    <location>
        <begin position="4"/>
        <end position="34"/>
    </location>
</feature>
<dbReference type="NCBIfam" id="TIGR03506">
    <property type="entry name" value="FlgEFG_subfam"/>
    <property type="match status" value="2"/>
</dbReference>
<evidence type="ECO:0000256" key="5">
    <source>
        <dbReference type="ARBA" id="ARBA00025933"/>
    </source>
</evidence>
<dbReference type="InterPro" id="IPR037925">
    <property type="entry name" value="FlgE/F/G-like"/>
</dbReference>
<evidence type="ECO:0000256" key="3">
    <source>
        <dbReference type="ARBA" id="ARBA00017948"/>
    </source>
</evidence>
<keyword evidence="12" id="KW-0282">Flagellum</keyword>
<dbReference type="Pfam" id="PF22692">
    <property type="entry name" value="LlgE_F_G_D1"/>
    <property type="match status" value="1"/>
</dbReference>
<feature type="domain" description="Flagellar hook protein FlgE/F/G-like D1" evidence="11">
    <location>
        <begin position="96"/>
        <end position="159"/>
    </location>
</feature>
<keyword evidence="12" id="KW-0969">Cilium</keyword>
<dbReference type="Proteomes" id="UP000536835">
    <property type="component" value="Unassembled WGS sequence"/>
</dbReference>
<sequence>MRILEIAATGMMAQQTNVEVISNNIANINTTAFKRGRAEFSDLIYQSQQRQGTFSSDAGTIVPVGVQVGLGVKPAAVARITEQGSLQQTGNKLDVAIQGRGFFVVRMPDGTNGYTRTGTFQLSPDGAIVTPEGFELDPGVTLPENVSDIEINRSGEVFAFTPDNEEPVLSGRLNLATFINEAGLEARGDNMFTETLASGQPFIGLPDEEGVGSLRQGYVENSNVNVVEEVTDLISAQRAYEMNAKVIETADQMSQRVANMR</sequence>
<proteinExistence type="inferred from homology"/>
<dbReference type="InterPro" id="IPR012834">
    <property type="entry name" value="FlgG_G_neg"/>
</dbReference>
<dbReference type="InterPro" id="IPR020013">
    <property type="entry name" value="Flagellar_FlgE/F/G"/>
</dbReference>
<dbReference type="InterPro" id="IPR019776">
    <property type="entry name" value="Flagellar_basal_body_rod_CS"/>
</dbReference>
<evidence type="ECO:0000256" key="8">
    <source>
        <dbReference type="RuleBase" id="RU362116"/>
    </source>
</evidence>
<gene>
    <name evidence="12" type="primary">flgG</name>
    <name evidence="12" type="ORF">HK107_13915</name>
</gene>
<comment type="subcellular location">
    <subcellularLocation>
        <location evidence="1 8">Bacterial flagellum basal body</location>
    </subcellularLocation>
</comment>
<evidence type="ECO:0000259" key="9">
    <source>
        <dbReference type="Pfam" id="PF00460"/>
    </source>
</evidence>
<dbReference type="SUPFAM" id="SSF117143">
    <property type="entry name" value="Flagellar hook protein flgE"/>
    <property type="match status" value="1"/>
</dbReference>
<keyword evidence="12" id="KW-0966">Cell projection</keyword>
<evidence type="ECO:0000256" key="2">
    <source>
        <dbReference type="ARBA" id="ARBA00009677"/>
    </source>
</evidence>
<evidence type="ECO:0000259" key="11">
    <source>
        <dbReference type="Pfam" id="PF22692"/>
    </source>
</evidence>
<evidence type="ECO:0000256" key="4">
    <source>
        <dbReference type="ARBA" id="ARBA00023143"/>
    </source>
</evidence>
<dbReference type="PROSITE" id="PS00588">
    <property type="entry name" value="FLAGELLA_BB_ROD"/>
    <property type="match status" value="1"/>
</dbReference>
<dbReference type="EMBL" id="JABFCX010000003">
    <property type="protein sequence ID" value="NNU17424.1"/>
    <property type="molecule type" value="Genomic_DNA"/>
</dbReference>
<comment type="similarity">
    <text evidence="2 8">Belongs to the flagella basal body rod proteins family.</text>
</comment>
<dbReference type="InterPro" id="IPR001444">
    <property type="entry name" value="Flag_bb_rod_N"/>
</dbReference>
<evidence type="ECO:0000259" key="10">
    <source>
        <dbReference type="Pfam" id="PF06429"/>
    </source>
</evidence>
<dbReference type="RefSeq" id="WP_173200841.1">
    <property type="nucleotide sequence ID" value="NZ_JABFCX010000003.1"/>
</dbReference>
<comment type="caution">
    <text evidence="12">The sequence shown here is derived from an EMBL/GenBank/DDBJ whole genome shotgun (WGS) entry which is preliminary data.</text>
</comment>
<protein>
    <recommendedName>
        <fullName evidence="3 7">Flagellar basal-body rod protein FlgG</fullName>
    </recommendedName>
    <alternativeName>
        <fullName evidence="6 8">Distal rod protein</fullName>
    </alternativeName>
</protein>
<dbReference type="PANTHER" id="PTHR30435:SF19">
    <property type="entry name" value="FLAGELLAR BASAL-BODY ROD PROTEIN FLGG"/>
    <property type="match status" value="1"/>
</dbReference>
<evidence type="ECO:0000313" key="13">
    <source>
        <dbReference type="Proteomes" id="UP000536835"/>
    </source>
</evidence>
<evidence type="ECO:0000313" key="12">
    <source>
        <dbReference type="EMBL" id="NNU17424.1"/>
    </source>
</evidence>
<organism evidence="12 13">
    <name type="scientific">Parvularcula mediterranea</name>
    <dbReference type="NCBI Taxonomy" id="2732508"/>
    <lineage>
        <taxon>Bacteria</taxon>
        <taxon>Pseudomonadati</taxon>
        <taxon>Pseudomonadota</taxon>
        <taxon>Alphaproteobacteria</taxon>
        <taxon>Parvularculales</taxon>
        <taxon>Parvularculaceae</taxon>
        <taxon>Parvularcula</taxon>
    </lineage>
</organism>
<dbReference type="Pfam" id="PF06429">
    <property type="entry name" value="Flg_bbr_C"/>
    <property type="match status" value="1"/>
</dbReference>
<dbReference type="GO" id="GO:0071978">
    <property type="term" value="P:bacterial-type flagellum-dependent swarming motility"/>
    <property type="evidence" value="ECO:0007669"/>
    <property type="project" value="TreeGrafter"/>
</dbReference>
<name>A0A7Y3W674_9PROT</name>
<dbReference type="AlphaFoldDB" id="A0A7Y3W674"/>
<reference evidence="12 13" key="1">
    <citation type="submission" date="2020-05" db="EMBL/GenBank/DDBJ databases">
        <title>Parvularcula mediterraneae sp. nov., isolated from polypropylene straw from shallow seawater of the seashore of Laganas in Zakynthos island, Greece.</title>
        <authorList>
            <person name="Szabo I."/>
            <person name="Al-Omari J."/>
            <person name="Rado J."/>
            <person name="Szerdahelyi G.S."/>
        </authorList>
    </citation>
    <scope>NUCLEOTIDE SEQUENCE [LARGE SCALE GENOMIC DNA]</scope>
    <source>
        <strain evidence="12 13">ZS-1/3</strain>
    </source>
</reference>
<dbReference type="Pfam" id="PF00460">
    <property type="entry name" value="Flg_bb_rod"/>
    <property type="match status" value="1"/>
</dbReference>
<comment type="subunit">
    <text evidence="5 8">The basal body constitutes a major portion of the flagellar organelle and consists of four rings (L,P,S, and M) mounted on a central rod. The rod consists of about 26 subunits of FlgG in the distal portion, and FlgB, FlgC and FlgF are thought to build up the proximal portion of the rod with about 6 subunits each.</text>
</comment>
<dbReference type="InterPro" id="IPR053967">
    <property type="entry name" value="LlgE_F_G-like_D1"/>
</dbReference>
<dbReference type="PANTHER" id="PTHR30435">
    <property type="entry name" value="FLAGELLAR PROTEIN"/>
    <property type="match status" value="1"/>
</dbReference>
<evidence type="ECO:0000256" key="1">
    <source>
        <dbReference type="ARBA" id="ARBA00004117"/>
    </source>
</evidence>
<dbReference type="NCBIfam" id="TIGR02488">
    <property type="entry name" value="flgG_G_neg"/>
    <property type="match status" value="1"/>
</dbReference>
<keyword evidence="13" id="KW-1185">Reference proteome</keyword>
<keyword evidence="4 8" id="KW-0975">Bacterial flagellum</keyword>
<dbReference type="InterPro" id="IPR010930">
    <property type="entry name" value="Flg_bb/hook_C_dom"/>
</dbReference>